<evidence type="ECO:0000313" key="2">
    <source>
        <dbReference type="EMBL" id="CAH2394759.1"/>
    </source>
</evidence>
<comment type="caution">
    <text evidence="2">The sequence shown here is derived from an EMBL/GenBank/DDBJ whole genome shotgun (WGS) entry which is preliminary data.</text>
</comment>
<feature type="region of interest" description="Disordered" evidence="1">
    <location>
        <begin position="1"/>
        <end position="43"/>
    </location>
</feature>
<dbReference type="Proteomes" id="UP001152604">
    <property type="component" value="Unassembled WGS sequence"/>
</dbReference>
<accession>A0ABN8JCC9</accession>
<keyword evidence="3" id="KW-1185">Reference proteome</keyword>
<evidence type="ECO:0000313" key="3">
    <source>
        <dbReference type="Proteomes" id="UP001152604"/>
    </source>
</evidence>
<sequence length="60" mass="6673">MISAAIEQPTEQRTNATRDRALNNLPPQIQEDSGWSVCPKGMKKTASSMRCGARRVEAKR</sequence>
<protein>
    <submittedName>
        <fullName evidence="2">Uncharacterized protein</fullName>
    </submittedName>
</protein>
<dbReference type="EMBL" id="CAKXZS010000003">
    <property type="protein sequence ID" value="CAH2394759.1"/>
    <property type="molecule type" value="Genomic_DNA"/>
</dbReference>
<proteinExistence type="predicted"/>
<evidence type="ECO:0000256" key="1">
    <source>
        <dbReference type="SAM" id="MobiDB-lite"/>
    </source>
</evidence>
<gene>
    <name evidence="2" type="ORF">MES4922_110203</name>
</gene>
<name>A0ABN8JCC9_9HYPH</name>
<organism evidence="2 3">
    <name type="scientific">Mesorhizobium ventifaucium</name>
    <dbReference type="NCBI Taxonomy" id="666020"/>
    <lineage>
        <taxon>Bacteria</taxon>
        <taxon>Pseudomonadati</taxon>
        <taxon>Pseudomonadota</taxon>
        <taxon>Alphaproteobacteria</taxon>
        <taxon>Hyphomicrobiales</taxon>
        <taxon>Phyllobacteriaceae</taxon>
        <taxon>Mesorhizobium</taxon>
    </lineage>
</organism>
<reference evidence="2" key="1">
    <citation type="submission" date="2022-03" db="EMBL/GenBank/DDBJ databases">
        <authorList>
            <person name="Brunel B."/>
        </authorList>
    </citation>
    <scope>NUCLEOTIDE SEQUENCE</scope>
    <source>
        <strain evidence="2">STM4922sample</strain>
    </source>
</reference>